<accession>A0A7W9EX88</accession>
<dbReference type="Proteomes" id="UP000535415">
    <property type="component" value="Unassembled WGS sequence"/>
</dbReference>
<dbReference type="AlphaFoldDB" id="A0A7W9EX88"/>
<evidence type="ECO:0000313" key="2">
    <source>
        <dbReference type="EMBL" id="MBB5721374.1"/>
    </source>
</evidence>
<sequence length="200" mass="21932">MIKALAFLLLCASPVVADTLPAHFVTRGVAADDTLNIRAKPDASAEIIGEYGPHTLNIEVITTSSDGAWGFVGMGERNGWVAMRYLERSDHQDENAFPRPMTCLGTEPFWTLNVTTRGDEYHELGFERRDLEMTQGMGALNGAMAVFQEGPTLNRTLIVQKGYCGDGMSDREFGWKATLFTEAPDGNYVQSGCCTMDANH</sequence>
<reference evidence="2 3" key="1">
    <citation type="submission" date="2020-08" db="EMBL/GenBank/DDBJ databases">
        <title>Genomic Encyclopedia of Type Strains, Phase IV (KMG-IV): sequencing the most valuable type-strain genomes for metagenomic binning, comparative biology and taxonomic classification.</title>
        <authorList>
            <person name="Goeker M."/>
        </authorList>
    </citation>
    <scope>NUCLEOTIDE SEQUENCE [LARGE SCALE GENOMIC DNA]</scope>
    <source>
        <strain evidence="2 3">DSM 101064</strain>
    </source>
</reference>
<dbReference type="RefSeq" id="WP_183526393.1">
    <property type="nucleotide sequence ID" value="NZ_JACIJM010000002.1"/>
</dbReference>
<name>A0A7W9EX88_9RHOB</name>
<protein>
    <submittedName>
        <fullName evidence="2">Putative membrane protein</fullName>
    </submittedName>
</protein>
<comment type="caution">
    <text evidence="2">The sequence shown here is derived from an EMBL/GenBank/DDBJ whole genome shotgun (WGS) entry which is preliminary data.</text>
</comment>
<evidence type="ECO:0000256" key="1">
    <source>
        <dbReference type="SAM" id="SignalP"/>
    </source>
</evidence>
<gene>
    <name evidence="2" type="ORF">FHS72_000981</name>
</gene>
<feature type="chain" id="PRO_5030863412" evidence="1">
    <location>
        <begin position="18"/>
        <end position="200"/>
    </location>
</feature>
<dbReference type="EMBL" id="JACIJM010000002">
    <property type="protein sequence ID" value="MBB5721374.1"/>
    <property type="molecule type" value="Genomic_DNA"/>
</dbReference>
<proteinExistence type="predicted"/>
<feature type="signal peptide" evidence="1">
    <location>
        <begin position="1"/>
        <end position="17"/>
    </location>
</feature>
<evidence type="ECO:0000313" key="3">
    <source>
        <dbReference type="Proteomes" id="UP000535415"/>
    </source>
</evidence>
<organism evidence="2 3">
    <name type="scientific">Yoonia ponticola</name>
    <dbReference type="NCBI Taxonomy" id="1524255"/>
    <lineage>
        <taxon>Bacteria</taxon>
        <taxon>Pseudomonadati</taxon>
        <taxon>Pseudomonadota</taxon>
        <taxon>Alphaproteobacteria</taxon>
        <taxon>Rhodobacterales</taxon>
        <taxon>Paracoccaceae</taxon>
        <taxon>Yoonia</taxon>
    </lineage>
</organism>
<dbReference type="Gene3D" id="2.30.30.40">
    <property type="entry name" value="SH3 Domains"/>
    <property type="match status" value="1"/>
</dbReference>
<keyword evidence="3" id="KW-1185">Reference proteome</keyword>
<keyword evidence="1" id="KW-0732">Signal</keyword>